<feature type="compositionally biased region" description="Basic and acidic residues" evidence="1">
    <location>
        <begin position="284"/>
        <end position="302"/>
    </location>
</feature>
<protein>
    <submittedName>
        <fullName evidence="2">Uncharacterized protein</fullName>
    </submittedName>
</protein>
<reference evidence="2 3" key="1">
    <citation type="journal article" date="2003" name="Proc. Natl. Acad. Sci. U.S.A.">
        <title>Complete genome sequence of the marine planctomycete Pirellula sp. strain 1.</title>
        <authorList>
            <person name="Gloeckner F.O."/>
            <person name="Kube M."/>
            <person name="Bauer M."/>
            <person name="Teeling H."/>
            <person name="Lombardot T."/>
            <person name="Ludwig W."/>
            <person name="Gade D."/>
            <person name="Beck A."/>
            <person name="Borzym K."/>
            <person name="Heitmann K."/>
            <person name="Rabus R."/>
            <person name="Schlesner H."/>
            <person name="Amann R."/>
            <person name="Reinhardt R."/>
        </authorList>
    </citation>
    <scope>NUCLEOTIDE SEQUENCE [LARGE SCALE GENOMIC DNA]</scope>
    <source>
        <strain evidence="3">DSM 10527 / NCIMB 13988 / SH1</strain>
    </source>
</reference>
<dbReference type="PATRIC" id="fig|243090.15.peg.3013"/>
<dbReference type="HOGENOM" id="CLU_478855_0_0_0"/>
<dbReference type="OrthoDB" id="288013at2"/>
<dbReference type="InParanoid" id="Q7UQL0"/>
<feature type="region of interest" description="Disordered" evidence="1">
    <location>
        <begin position="245"/>
        <end position="265"/>
    </location>
</feature>
<organism evidence="2 3">
    <name type="scientific">Rhodopirellula baltica (strain DSM 10527 / NCIMB 13988 / SH1)</name>
    <dbReference type="NCBI Taxonomy" id="243090"/>
    <lineage>
        <taxon>Bacteria</taxon>
        <taxon>Pseudomonadati</taxon>
        <taxon>Planctomycetota</taxon>
        <taxon>Planctomycetia</taxon>
        <taxon>Pirellulales</taxon>
        <taxon>Pirellulaceae</taxon>
        <taxon>Rhodopirellula</taxon>
    </lineage>
</organism>
<feature type="region of interest" description="Disordered" evidence="1">
    <location>
        <begin position="283"/>
        <end position="302"/>
    </location>
</feature>
<name>Q7UQL0_RHOBA</name>
<evidence type="ECO:0000313" key="3">
    <source>
        <dbReference type="Proteomes" id="UP000001025"/>
    </source>
</evidence>
<dbReference type="AlphaFoldDB" id="Q7UQL0"/>
<proteinExistence type="predicted"/>
<sequence>MMPCFDVHRRLVRLVWRRHLPVFRAIRSVLMNEHTATPSLHAGMLSSFALKFVLGGLAFVATVTGSANGQDNAANTVSQPYLVFVSDEGAHLRCGPSGEYYKTESVRHGQELEVYVETGDGWLGVRPVEQSFCWVAADAVKLGQQAQPKRQSGGDVLGTATVTEDKTVAWIGTNLGRARRYRWQVQLAKGEEVTIVGSSEREGPDGPQTWYRVVPPSGEFRWIHRDQTAATAEALVASLKRPEPAQHMFLPDGNTEPTPAAPQPRVAMSQFEADVADEDWDLDTDTHLGETDAERSHPRRELAERVARLSRNEEQAHPGAEIEEKKDHHPRSLSDRIARGLESLVGGGSKEAADLEPVTRSSRRIPDLVPIEEHRIARTETIANDVATVAHEETMSASPSVAVPASEPVVGSGVLPIGTSVASTTASAAAFSPVQPQQDSTMTITSRPRMVDGNGIVTTAGGSINPSQPSGIQQVSAVFPPATPKLRTIAAAQMEQVQRDVAQSDVATLPVLFSKLMARGASAPEIGLVAEAAERLQLHALATRCREYQVVAQRRDGETVVQTLGLPTPITPVPTIHSNVAPISSVATTGSQINYGSQPSSMNQAPATLPVQNTATVAHEVPAPAPAALPVHEGTLVEVYSADPTRPPYAITDRGGRTLAYITPAPGVDVHSHLGATIRVTGESGYLKGIDTPHVMATSAARIVR</sequence>
<dbReference type="EMBL" id="BX294143">
    <property type="protein sequence ID" value="CAD74691.1"/>
    <property type="molecule type" value="Genomic_DNA"/>
</dbReference>
<dbReference type="eggNOG" id="ENOG50330H5">
    <property type="taxonomic scope" value="Bacteria"/>
</dbReference>
<evidence type="ECO:0000256" key="1">
    <source>
        <dbReference type="SAM" id="MobiDB-lite"/>
    </source>
</evidence>
<dbReference type="EnsemblBacteria" id="CAD74691">
    <property type="protein sequence ID" value="CAD74691"/>
    <property type="gene ID" value="RB6251"/>
</dbReference>
<dbReference type="Proteomes" id="UP000001025">
    <property type="component" value="Chromosome"/>
</dbReference>
<evidence type="ECO:0000313" key="2">
    <source>
        <dbReference type="EMBL" id="CAD74691.1"/>
    </source>
</evidence>
<keyword evidence="3" id="KW-1185">Reference proteome</keyword>
<gene>
    <name evidence="2" type="ordered locus">RB6251</name>
</gene>
<feature type="region of interest" description="Disordered" evidence="1">
    <location>
        <begin position="310"/>
        <end position="332"/>
    </location>
</feature>
<dbReference type="KEGG" id="rba:RB6251"/>
<accession>Q7UQL0</accession>